<dbReference type="PANTHER" id="PTHR34583">
    <property type="entry name" value="ANTIPORTER SUBUNIT MNHC2-RELATED"/>
    <property type="match status" value="1"/>
</dbReference>
<name>A0A077HMY1_9CORY</name>
<dbReference type="NCBIfam" id="NF005625">
    <property type="entry name" value="PRK07375.2-4"/>
    <property type="match status" value="1"/>
</dbReference>
<feature type="transmembrane region" description="Helical" evidence="7">
    <location>
        <begin position="27"/>
        <end position="49"/>
    </location>
</feature>
<dbReference type="Proteomes" id="UP000028939">
    <property type="component" value="Chromosome"/>
</dbReference>
<evidence type="ECO:0000256" key="2">
    <source>
        <dbReference type="ARBA" id="ARBA00010388"/>
    </source>
</evidence>
<dbReference type="OrthoDB" id="9799219at2"/>
<proteinExistence type="inferred from homology"/>
<feature type="transmembrane region" description="Helical" evidence="7">
    <location>
        <begin position="70"/>
        <end position="92"/>
    </location>
</feature>
<keyword evidence="4 7" id="KW-0812">Transmembrane</keyword>
<organism evidence="8 9">
    <name type="scientific">Corynebacterium ureicelerivorans</name>
    <dbReference type="NCBI Taxonomy" id="401472"/>
    <lineage>
        <taxon>Bacteria</taxon>
        <taxon>Bacillati</taxon>
        <taxon>Actinomycetota</taxon>
        <taxon>Actinomycetes</taxon>
        <taxon>Mycobacteriales</taxon>
        <taxon>Corynebacteriaceae</taxon>
        <taxon>Corynebacterium</taxon>
    </lineage>
</organism>
<evidence type="ECO:0000256" key="4">
    <source>
        <dbReference type="ARBA" id="ARBA00022692"/>
    </source>
</evidence>
<evidence type="ECO:0000313" key="9">
    <source>
        <dbReference type="Proteomes" id="UP000028939"/>
    </source>
</evidence>
<accession>A0A077HMY1</accession>
<reference evidence="8 9" key="1">
    <citation type="submission" date="2014-08" db="EMBL/GenBank/DDBJ databases">
        <title>Complete genome sequence of Corynebacterium ureicelerivorans DSM 45051, a lipophilic and urea-splitting isolate from a blood culture of a septicaemia patient.</title>
        <authorList>
            <person name="Tippelt A."/>
            <person name="Albersmeier A."/>
            <person name="Brinkrolf K."/>
            <person name="Ruckert C."/>
            <person name="Tauch A."/>
        </authorList>
    </citation>
    <scope>NUCLEOTIDE SEQUENCE [LARGE SCALE GENOMIC DNA]</scope>
    <source>
        <strain evidence="8 9">IMMIB RIV-2301</strain>
    </source>
</reference>
<sequence>MVMALTIAVLVAGSVYLVLQRGMVRIVFGMSLFGHATNLTLLAGGVGAWRGEAFPSRVPFEDMGDPLPQAFVLTAIVIAMATTTILLMLSSLGRNDDTAEQPTGTDAGYSKMWLSPSALSTAGRNARLNQKKLEEIRAREISHVDNESLKVTD</sequence>
<comment type="subcellular location">
    <subcellularLocation>
        <location evidence="1">Cell membrane</location>
        <topology evidence="1">Multi-pass membrane protein</topology>
    </subcellularLocation>
</comment>
<evidence type="ECO:0000256" key="1">
    <source>
        <dbReference type="ARBA" id="ARBA00004651"/>
    </source>
</evidence>
<evidence type="ECO:0000256" key="7">
    <source>
        <dbReference type="SAM" id="Phobius"/>
    </source>
</evidence>
<evidence type="ECO:0000256" key="3">
    <source>
        <dbReference type="ARBA" id="ARBA00022475"/>
    </source>
</evidence>
<comment type="similarity">
    <text evidence="2">Belongs to the CPA3 antiporters (TC 2.A.63) subunit C family.</text>
</comment>
<dbReference type="InterPro" id="IPR039428">
    <property type="entry name" value="NUOK/Mnh_C1-like"/>
</dbReference>
<dbReference type="InterPro" id="IPR050601">
    <property type="entry name" value="CPA3_antiporter_subunitC"/>
</dbReference>
<dbReference type="HOGENOM" id="CLU_082058_1_0_11"/>
<keyword evidence="3" id="KW-1003">Cell membrane</keyword>
<evidence type="ECO:0000256" key="5">
    <source>
        <dbReference type="ARBA" id="ARBA00022989"/>
    </source>
</evidence>
<keyword evidence="5 7" id="KW-1133">Transmembrane helix</keyword>
<protein>
    <submittedName>
        <fullName evidence="8">Cation:proton antiporter</fullName>
    </submittedName>
</protein>
<dbReference type="EMBL" id="CP009215">
    <property type="protein sequence ID" value="AIL96027.1"/>
    <property type="molecule type" value="Genomic_DNA"/>
</dbReference>
<dbReference type="AlphaFoldDB" id="A0A077HMY1"/>
<dbReference type="RefSeq" id="WP_038613592.1">
    <property type="nucleotide sequence ID" value="NZ_CP009215.1"/>
</dbReference>
<evidence type="ECO:0000313" key="8">
    <source>
        <dbReference type="EMBL" id="AIL96027.1"/>
    </source>
</evidence>
<dbReference type="STRING" id="401472.CUREI_00675"/>
<keyword evidence="6 7" id="KW-0472">Membrane</keyword>
<dbReference type="Pfam" id="PF00420">
    <property type="entry name" value="Oxidored_q2"/>
    <property type="match status" value="1"/>
</dbReference>
<dbReference type="PANTHER" id="PTHR34583:SF2">
    <property type="entry name" value="ANTIPORTER SUBUNIT MNHC2-RELATED"/>
    <property type="match status" value="1"/>
</dbReference>
<dbReference type="GO" id="GO:0005886">
    <property type="term" value="C:plasma membrane"/>
    <property type="evidence" value="ECO:0007669"/>
    <property type="project" value="UniProtKB-SubCell"/>
</dbReference>
<dbReference type="KEGG" id="cuv:CUREI_00675"/>
<dbReference type="Gene3D" id="1.10.287.3510">
    <property type="match status" value="1"/>
</dbReference>
<gene>
    <name evidence="8" type="ORF">CUREI_00675</name>
</gene>
<keyword evidence="9" id="KW-1185">Reference proteome</keyword>
<evidence type="ECO:0000256" key="6">
    <source>
        <dbReference type="ARBA" id="ARBA00023136"/>
    </source>
</evidence>